<dbReference type="eggNOG" id="KOG3094">
    <property type="taxonomic scope" value="Eukaryota"/>
</dbReference>
<evidence type="ECO:0000256" key="6">
    <source>
        <dbReference type="ARBA" id="ARBA00022989"/>
    </source>
</evidence>
<evidence type="ECO:0000256" key="3">
    <source>
        <dbReference type="ARBA" id="ARBA00022692"/>
    </source>
</evidence>
<feature type="compositionally biased region" description="Polar residues" evidence="10">
    <location>
        <begin position="10"/>
        <end position="20"/>
    </location>
</feature>
<name>G3B865_CANTC</name>
<proteinExistence type="inferred from homology"/>
<dbReference type="HOGENOM" id="CLU_047877_2_1_1"/>
<feature type="compositionally biased region" description="Polar residues" evidence="10">
    <location>
        <begin position="47"/>
        <end position="61"/>
    </location>
</feature>
<dbReference type="GO" id="GO:0000139">
    <property type="term" value="C:Golgi membrane"/>
    <property type="evidence" value="ECO:0007669"/>
    <property type="project" value="UniProtKB-SubCell"/>
</dbReference>
<evidence type="ECO:0000256" key="7">
    <source>
        <dbReference type="ARBA" id="ARBA00023034"/>
    </source>
</evidence>
<keyword evidence="4 9" id="KW-0256">Endoplasmic reticulum</keyword>
<organism evidence="12">
    <name type="scientific">Candida tenuis (strain ATCC 10573 / BCRC 21748 / CBS 615 / JCM 9827 / NBRC 10315 / NRRL Y-1498 / VKM Y-70)</name>
    <name type="common">Yeast</name>
    <name type="synonym">Yamadazyma tenuis</name>
    <dbReference type="NCBI Taxonomy" id="590646"/>
    <lineage>
        <taxon>Eukaryota</taxon>
        <taxon>Fungi</taxon>
        <taxon>Dikarya</taxon>
        <taxon>Ascomycota</taxon>
        <taxon>Saccharomycotina</taxon>
        <taxon>Pichiomycetes</taxon>
        <taxon>Debaryomycetaceae</taxon>
        <taxon>Yamadazyma</taxon>
    </lineage>
</organism>
<feature type="region of interest" description="Disordered" evidence="10">
    <location>
        <begin position="1"/>
        <end position="61"/>
    </location>
</feature>
<keyword evidence="12" id="KW-1185">Reference proteome</keyword>
<accession>G3B865</accession>
<evidence type="ECO:0000313" key="12">
    <source>
        <dbReference type="Proteomes" id="UP000000707"/>
    </source>
</evidence>
<dbReference type="STRING" id="590646.G3B865"/>
<dbReference type="EMBL" id="GL996527">
    <property type="protein sequence ID" value="EGV61701.1"/>
    <property type="molecule type" value="Genomic_DNA"/>
</dbReference>
<dbReference type="Pfam" id="PF03878">
    <property type="entry name" value="YIF1"/>
    <property type="match status" value="1"/>
</dbReference>
<keyword evidence="5 9" id="KW-0653">Protein transport</keyword>
<keyword evidence="3 9" id="KW-0812">Transmembrane</keyword>
<evidence type="ECO:0000256" key="1">
    <source>
        <dbReference type="ARBA" id="ARBA00009727"/>
    </source>
</evidence>
<dbReference type="GO" id="GO:0015031">
    <property type="term" value="P:protein transport"/>
    <property type="evidence" value="ECO:0007669"/>
    <property type="project" value="UniProtKB-KW"/>
</dbReference>
<dbReference type="GO" id="GO:0030134">
    <property type="term" value="C:COPII-coated ER to Golgi transport vesicle"/>
    <property type="evidence" value="ECO:0007669"/>
    <property type="project" value="TreeGrafter"/>
</dbReference>
<evidence type="ECO:0000256" key="2">
    <source>
        <dbReference type="ARBA" id="ARBA00022448"/>
    </source>
</evidence>
<gene>
    <name evidence="11" type="ORF">CANTEDRAFT_115159</name>
</gene>
<evidence type="ECO:0000256" key="10">
    <source>
        <dbReference type="SAM" id="MobiDB-lite"/>
    </source>
</evidence>
<reference evidence="11 12" key="1">
    <citation type="journal article" date="2011" name="Proc. Natl. Acad. Sci. U.S.A.">
        <title>Comparative genomics of xylose-fermenting fungi for enhanced biofuel production.</title>
        <authorList>
            <person name="Wohlbach D.J."/>
            <person name="Kuo A."/>
            <person name="Sato T.K."/>
            <person name="Potts K.M."/>
            <person name="Salamov A.A."/>
            <person name="LaButti K.M."/>
            <person name="Sun H."/>
            <person name="Clum A."/>
            <person name="Pangilinan J.L."/>
            <person name="Lindquist E.A."/>
            <person name="Lucas S."/>
            <person name="Lapidus A."/>
            <person name="Jin M."/>
            <person name="Gunawan C."/>
            <person name="Balan V."/>
            <person name="Dale B.E."/>
            <person name="Jeffries T.W."/>
            <person name="Zinkel R."/>
            <person name="Barry K.W."/>
            <person name="Grigoriev I.V."/>
            <person name="Gasch A.P."/>
        </authorList>
    </citation>
    <scope>NUCLEOTIDE SEQUENCE [LARGE SCALE GENOMIC DNA]</scope>
    <source>
        <strain evidence="12">ATCC 10573 / BCRC 21748 / CBS 615 / JCM 9827 / NBRC 10315 / NRRL Y-1498 / VKM Y-70</strain>
    </source>
</reference>
<dbReference type="KEGG" id="cten:18247746"/>
<feature type="transmembrane region" description="Helical" evidence="9">
    <location>
        <begin position="231"/>
        <end position="264"/>
    </location>
</feature>
<comment type="function">
    <text evidence="9">Has a role in transport between endoplasmic reticulum and Golgi.</text>
</comment>
<feature type="compositionally biased region" description="Low complexity" evidence="10">
    <location>
        <begin position="28"/>
        <end position="46"/>
    </location>
</feature>
<dbReference type="InterPro" id="IPR005578">
    <property type="entry name" value="Yif1_fam"/>
</dbReference>
<dbReference type="GO" id="GO:0005789">
    <property type="term" value="C:endoplasmic reticulum membrane"/>
    <property type="evidence" value="ECO:0007669"/>
    <property type="project" value="UniProtKB-SubCell"/>
</dbReference>
<feature type="transmembrane region" description="Helical" evidence="9">
    <location>
        <begin position="186"/>
        <end position="211"/>
    </location>
</feature>
<evidence type="ECO:0000256" key="8">
    <source>
        <dbReference type="ARBA" id="ARBA00023136"/>
    </source>
</evidence>
<evidence type="ECO:0000256" key="4">
    <source>
        <dbReference type="ARBA" id="ARBA00022824"/>
    </source>
</evidence>
<comment type="similarity">
    <text evidence="1 9">Belongs to the YIF1 family.</text>
</comment>
<dbReference type="AlphaFoldDB" id="G3B865"/>
<keyword evidence="6 9" id="KW-1133">Transmembrane helix</keyword>
<comment type="subcellular location">
    <subcellularLocation>
        <location evidence="9">Endoplasmic reticulum membrane</location>
        <topology evidence="9">Multi-pass membrane protein</topology>
    </subcellularLocation>
    <subcellularLocation>
        <location evidence="9">Golgi apparatus membrane</location>
        <topology evidence="9">Multi-pass membrane protein</topology>
    </subcellularLocation>
</comment>
<dbReference type="GO" id="GO:0006888">
    <property type="term" value="P:endoplasmic reticulum to Golgi vesicle-mediated transport"/>
    <property type="evidence" value="ECO:0007669"/>
    <property type="project" value="UniProtKB-UniRule"/>
</dbReference>
<feature type="transmembrane region" description="Helical" evidence="9">
    <location>
        <begin position="297"/>
        <end position="315"/>
    </location>
</feature>
<dbReference type="GO" id="GO:0005793">
    <property type="term" value="C:endoplasmic reticulum-Golgi intermediate compartment"/>
    <property type="evidence" value="ECO:0007669"/>
    <property type="project" value="UniProtKB-UniRule"/>
</dbReference>
<dbReference type="PANTHER" id="PTHR14083:SF0">
    <property type="entry name" value="YIP1D-INTERACTING FACTOR 1, ISOFORM C"/>
    <property type="match status" value="1"/>
</dbReference>
<dbReference type="PANTHER" id="PTHR14083">
    <property type="entry name" value="YIP1 INTERACTING FACTOR HOMOLOG YIF1 PROTEIN"/>
    <property type="match status" value="1"/>
</dbReference>
<keyword evidence="8 9" id="KW-0472">Membrane</keyword>
<dbReference type="OrthoDB" id="337750at2759"/>
<dbReference type="GeneID" id="18247746"/>
<keyword evidence="7 9" id="KW-0333">Golgi apparatus</keyword>
<evidence type="ECO:0000256" key="5">
    <source>
        <dbReference type="ARBA" id="ARBA00022927"/>
    </source>
</evidence>
<protein>
    <recommendedName>
        <fullName evidence="9">Protein YIF1</fullName>
    </recommendedName>
</protein>
<sequence length="317" mass="35689">MYSPYGNTGGNYPQQGQYQDPSVYGNIQHPQPQHAPFQHQPQNAPNTHQQPQGGNEFYNNFFQDPASSMAAQFAKNSLGQSNDYIQQNFGAFIPPTSNLNYYFQISNSYVLRKLRLILFPFRNKNWARLASTQGAGDGTQSSISYAPPSQDINAPDLYIPFMSYITYVLLWALFQGLKGDFHPQLFGYLASQALACLIFDIFIFRVGLYLLNCVSSGSFWDIVSFSGYKYVPIIVLLILKQFIGVGFVFYGSICSLAGSFALFLMRSLRFLVLPPSNSVVGSTATNSIPASQRRLRLQFLFVYSFVVQLLVFIFMNL</sequence>
<evidence type="ECO:0000256" key="9">
    <source>
        <dbReference type="RuleBase" id="RU368073"/>
    </source>
</evidence>
<dbReference type="Proteomes" id="UP000000707">
    <property type="component" value="Unassembled WGS sequence"/>
</dbReference>
<evidence type="ECO:0000313" key="11">
    <source>
        <dbReference type="EMBL" id="EGV61701.1"/>
    </source>
</evidence>
<keyword evidence="2 9" id="KW-0813">Transport</keyword>
<feature type="transmembrane region" description="Helical" evidence="9">
    <location>
        <begin position="157"/>
        <end position="174"/>
    </location>
</feature>